<feature type="domain" description="ABC transporter" evidence="11">
    <location>
        <begin position="1060"/>
        <end position="1324"/>
    </location>
</feature>
<dbReference type="Gene3D" id="3.40.50.300">
    <property type="entry name" value="P-loop containing nucleotide triphosphate hydrolases"/>
    <property type="match status" value="2"/>
</dbReference>
<dbReference type="InterPro" id="IPR027417">
    <property type="entry name" value="P-loop_NTPase"/>
</dbReference>
<dbReference type="GO" id="GO:0005509">
    <property type="term" value="F:calcium ion binding"/>
    <property type="evidence" value="ECO:0007669"/>
    <property type="project" value="InterPro"/>
</dbReference>
<dbReference type="InterPro" id="IPR021838">
    <property type="entry name" value="DUF3431"/>
</dbReference>
<dbReference type="InterPro" id="IPR008271">
    <property type="entry name" value="Ser/Thr_kinase_AS"/>
</dbReference>
<dbReference type="FunFam" id="3.40.50.300:FF:000011">
    <property type="entry name" value="Putative ABC transporter ATP-binding component"/>
    <property type="match status" value="1"/>
</dbReference>
<dbReference type="GO" id="GO:0016887">
    <property type="term" value="F:ATP hydrolysis activity"/>
    <property type="evidence" value="ECO:0007669"/>
    <property type="project" value="InterPro"/>
</dbReference>
<dbReference type="Proteomes" id="UP000186817">
    <property type="component" value="Unassembled WGS sequence"/>
</dbReference>
<dbReference type="InterPro" id="IPR017871">
    <property type="entry name" value="ABC_transporter-like_CS"/>
</dbReference>
<proteinExistence type="inferred from homology"/>
<evidence type="ECO:0000256" key="6">
    <source>
        <dbReference type="ARBA" id="ARBA00024334"/>
    </source>
</evidence>
<evidence type="ECO:0000256" key="3">
    <source>
        <dbReference type="ARBA" id="ARBA00022741"/>
    </source>
</evidence>
<dbReference type="InterPro" id="IPR002048">
    <property type="entry name" value="EF_hand_dom"/>
</dbReference>
<dbReference type="PANTHER" id="PTHR19211">
    <property type="entry name" value="ATP-BINDING TRANSPORT PROTEIN-RELATED"/>
    <property type="match status" value="1"/>
</dbReference>
<dbReference type="InterPro" id="IPR018247">
    <property type="entry name" value="EF_Hand_1_Ca_BS"/>
</dbReference>
<evidence type="ECO:0000313" key="13">
    <source>
        <dbReference type="EMBL" id="OLQ07114.1"/>
    </source>
</evidence>
<dbReference type="InterPro" id="IPR013783">
    <property type="entry name" value="Ig-like_fold"/>
</dbReference>
<dbReference type="Pfam" id="PF00686">
    <property type="entry name" value="CBM_20"/>
    <property type="match status" value="1"/>
</dbReference>
<dbReference type="InterPro" id="IPR004821">
    <property type="entry name" value="Cyt_trans-like"/>
</dbReference>
<feature type="compositionally biased region" description="Basic and acidic residues" evidence="8">
    <location>
        <begin position="2233"/>
        <end position="2242"/>
    </location>
</feature>
<dbReference type="InterPro" id="IPR003593">
    <property type="entry name" value="AAA+_ATPase"/>
</dbReference>
<dbReference type="InterPro" id="IPR032781">
    <property type="entry name" value="ABC_tran_Xtn"/>
</dbReference>
<dbReference type="Pfam" id="PF12848">
    <property type="entry name" value="ABC_tran_Xtn"/>
    <property type="match status" value="1"/>
</dbReference>
<dbReference type="Gene3D" id="1.10.238.10">
    <property type="entry name" value="EF-hand"/>
    <property type="match status" value="1"/>
</dbReference>
<dbReference type="SMART" id="SM00220">
    <property type="entry name" value="S_TKc"/>
    <property type="match status" value="1"/>
</dbReference>
<feature type="binding site" evidence="7">
    <location>
        <position position="1695"/>
    </location>
    <ligand>
        <name>ATP</name>
        <dbReference type="ChEBI" id="CHEBI:30616"/>
    </ligand>
</feature>
<dbReference type="SUPFAM" id="SSF52540">
    <property type="entry name" value="P-loop containing nucleoside triphosphate hydrolases"/>
    <property type="match status" value="2"/>
</dbReference>
<evidence type="ECO:0000259" key="9">
    <source>
        <dbReference type="PROSITE" id="PS50011"/>
    </source>
</evidence>
<dbReference type="EMBL" id="LSRX01000147">
    <property type="protein sequence ID" value="OLQ07114.1"/>
    <property type="molecule type" value="Genomic_DNA"/>
</dbReference>
<dbReference type="PROSITE" id="PS00211">
    <property type="entry name" value="ABC_TRANSPORTER_1"/>
    <property type="match status" value="2"/>
</dbReference>
<feature type="domain" description="EF-hand" evidence="10">
    <location>
        <begin position="2041"/>
        <end position="2076"/>
    </location>
</feature>
<keyword evidence="13" id="KW-0808">Transferase</keyword>
<comment type="subunit">
    <text evidence="1">Monomer.</text>
</comment>
<sequence>MEKTPSLRTSAKVPWQSSLSFLRESRAVPDSTWASASRSFPWEHALVVWSKRRESKDREFASRQLCRTYARDQWISALSMLATMRAERAVPDLISHNMVCSAVRNHGPWRRVCLLVNGVWVFSLSPDAATCCVAITAAQSWQRWRAAAEAFSVFLRQAVVPNVILHNALVSASSKSSSWQHSFASSKAMQDRRIVRDVVGYNSLMYAADASKRWQAALHVFSTPPDGILPNTVSSGTCVTACQRARRWQIACHQAQDFTISPVVQNAALAASVQGRAWRQTSKLLQAGHDENLEIGLVTLNTILSGSSSAKNWLQALLVFHEVAVARVQLDSISYGSVAGVAAGGDWELPLQLLAWMAARGQAFSVVSLTEVARACGKKGAWDAAYDTLAVLSRVHVRPNVITSNVVLNALETRNLWIEALSLATASCSKAVQTSEVSFGSLLGACGINPGRWQIAPLLLERADVAASASSIIFNIVISRLGEIKKWPHGVSLLQKMLERSLETDSSTWTCLVSSCDRWETAFAFIGPGPEVRVLNAAISVAGGDRQWQRALPLFLQCRAWSLQQTSVTVNAAVDSIARGANWELTSCFLARSASMAVEVSDSAFSMAVNSCEKAVLQLAVPFLSLNGARHVRTYTPCLNAVHEAIFGENMRDAVGPYCCAQFVVQDKQIRERPLEFYQRMLRLVDGTMQHDLCYPGKVKRSTHCYGMEFTWHLVFGEEYDPPLRQDDQRLPLPLRLKFGNEFIRRDWNDVVLNPSTPKKIVEEINYDQMTVVVASGYFDPLHYGHIEYLQRSRDLGDKLIVIVNNDTQAKDKKGQPFMPGALLSPVIRCLSSRGGRPARERVKLVRSLACVDAAIEAIDQVSIEFGSTDPGGDIKNEDVPEADVCRELGIKLIDGLGDKVQLSSALLCLTACVMGKSTEGSCHAPGVESKCHSKVMDAMLAGFEKHPDDFPGLNTRSNYRDFQAFFWNNGMHSCPRPCMAQEEPCVPFDETYPASLHGGLGSGTSGTSRPAQRSARRQEPQRTLPLNRLAAGAAFLVCRRCKGPRFERASRLCRRAAMVAMHEATVRRAGEEILSNVDLEVPVGARAVVVGPNGCGKTTLLTTIAAQDPVEGGFLDVRASSVGWLRQEAIGGSKKTVYHEAVSQMPAMMAKMQMEAAQKALSEAKEADVLAKQQAYEEATSKFEAAGGRSMERKIEDVLTGLGFSSADFEKSCSELSGGWQMRVALARALLREPELLLLDEPTNHMDASAKNWLATYLAAGLPETSTLLLVTHDRSLLEEMHCSQVYEIAERRILRYDVSGIAEWEKSREQRVAKLQKEMLKIERTIAADEDYVRRFGAKSSHAAQAQARKKRIAKAEKELEDLRGQTRGLPSASVLSGKKGSEEDSDDDAQGLLPLSGPGKVKFNLPDWPLGASPPLDRKLLTLKETEIRYDGGEPVLNIEAGACTVFVDVFSRLRARIIFRHALASEIWLGRGKGPMLEFEVQCDTVPGEVVAICGSEPLSWDAKQALMLDPTDYPAWRGRVAAPQSDVEFKYLIVKRGEGVAGELVRWEGDFPNRTAHRENDVAKLVLRHRFGDVTFECKEVVHASGIPEKVLSKPGSGYAEVPVTPEAPPAVPALPISKRGEEEAQEPESVLGGIAVDPALRLARLVRSTSATAFSMKYDVKSTVLGTGMTGGVVVGTNKETGVEVAIKKLPLNSSMNPEHIKSEIQHQLTLDHPNICRLLEVYEEPDRLLMVMEKLDGPDLFDSLSKKSRYTEKDAREVVKQILSAVAYCHRNGVCHRDLKLENFCMEDKSEHARIKMIDFGLSSSFDDSLPMTDSCGTLYYVAPEVLRGKYNQQCDMWSLGVLTYILLDGRAPFMGRDDRRTYRLILEGQYVFPENRWGRISDDAKNFVSKLLKVDPEVRMTAEEALIHPWLTSKEPHTEAESAPPALDADVLDGLKALTRGNAAKRAVLRAMAPVASVDEVSRWADQFETFDAQGTGHVKVSDLVKRLVSRGLATAAEAQDISDGLKTVADSSQEISYSAFLTACLCAHHSRLEEKHLKEIFSKLDKDKDNHVSVEEVGKALGGVVNIEALESEMNGRALSFSDFQWLFQRPLAPSSMAGLRQLLGTFQNLGLTKSWRVDTAAAKAAKDGDDAQFVAARRENAAWRQWHRERTRAESPEDPPPPHRPSEEDGKDRLSPKKLLLETAPLPAPNSSRPPSRAPSSHGNLTPREIPTADLVEPSSLAKDARDRNDNGELKKEWAVATAEAKEFVVSAGQRLALLGPNGCGKTTLLRSLAGRLEVEAGCRILGAGGLRRARVAFFTQDLAQDLPGDITPVEHVLGDDAPISLDKEGARAALGALGLRGACHNAPIKTLSGGEKARVALAVFATRPADVLLLVLVSSHDKAFLEALRVTDQVHIARAEVGEPGHLKVIHAPVARDFGAGGAAPSAPAGASAHVAEAIPGPSKAAPKPSADKAKLKRKISSVMRRIEHAEGLLQEAADAMNAEYNEETVAAYEAANANVEEMYADMQSLEDQLATA</sequence>
<dbReference type="Gene3D" id="1.10.510.10">
    <property type="entry name" value="Transferase(Phosphotransferase) domain 1"/>
    <property type="match status" value="1"/>
</dbReference>
<feature type="compositionally biased region" description="Low complexity" evidence="8">
    <location>
        <begin position="2451"/>
        <end position="2460"/>
    </location>
</feature>
<dbReference type="Pfam" id="PF11913">
    <property type="entry name" value="DUF3431"/>
    <property type="match status" value="1"/>
</dbReference>
<dbReference type="Gene3D" id="1.25.40.10">
    <property type="entry name" value="Tetratricopeptide repeat domain"/>
    <property type="match status" value="2"/>
</dbReference>
<accession>A0A1Q9EI28</accession>
<feature type="domain" description="ABC transporter" evidence="11">
    <location>
        <begin position="2226"/>
        <end position="2459"/>
    </location>
</feature>
<dbReference type="InterPro" id="IPR011990">
    <property type="entry name" value="TPR-like_helical_dom_sf"/>
</dbReference>
<feature type="compositionally biased region" description="Low complexity" evidence="8">
    <location>
        <begin position="2199"/>
        <end position="2211"/>
    </location>
</feature>
<feature type="domain" description="Protein kinase" evidence="9">
    <location>
        <begin position="1665"/>
        <end position="1919"/>
    </location>
</feature>
<dbReference type="Gene3D" id="3.30.200.20">
    <property type="entry name" value="Phosphorylase Kinase, domain 1"/>
    <property type="match status" value="1"/>
</dbReference>
<evidence type="ECO:0000256" key="1">
    <source>
        <dbReference type="ARBA" id="ARBA00011245"/>
    </source>
</evidence>
<dbReference type="SUPFAM" id="SSF47473">
    <property type="entry name" value="EF-hand"/>
    <property type="match status" value="1"/>
</dbReference>
<dbReference type="Pfam" id="PF00069">
    <property type="entry name" value="Pkinase"/>
    <property type="match status" value="1"/>
</dbReference>
<dbReference type="CDD" id="cd05467">
    <property type="entry name" value="CBM20"/>
    <property type="match status" value="1"/>
</dbReference>
<dbReference type="InterPro" id="IPR002044">
    <property type="entry name" value="CBM20"/>
</dbReference>
<reference evidence="13 14" key="1">
    <citation type="submission" date="2016-02" db="EMBL/GenBank/DDBJ databases">
        <title>Genome analysis of coral dinoflagellate symbionts highlights evolutionary adaptations to a symbiotic lifestyle.</title>
        <authorList>
            <person name="Aranda M."/>
            <person name="Li Y."/>
            <person name="Liew Y.J."/>
            <person name="Baumgarten S."/>
            <person name="Simakov O."/>
            <person name="Wilson M."/>
            <person name="Piel J."/>
            <person name="Ashoor H."/>
            <person name="Bougouffa S."/>
            <person name="Bajic V.B."/>
            <person name="Ryu T."/>
            <person name="Ravasi T."/>
            <person name="Bayer T."/>
            <person name="Micklem G."/>
            <person name="Kim H."/>
            <person name="Bhak J."/>
            <person name="Lajeunesse T.C."/>
            <person name="Voolstra C.R."/>
        </authorList>
    </citation>
    <scope>NUCLEOTIDE SEQUENCE [LARGE SCALE GENOMIC DNA]</scope>
    <source>
        <strain evidence="13 14">CCMP2467</strain>
    </source>
</reference>
<dbReference type="InterPro" id="IPR011992">
    <property type="entry name" value="EF-hand-dom_pair"/>
</dbReference>
<dbReference type="PROSITE" id="PS00107">
    <property type="entry name" value="PROTEIN_KINASE_ATP"/>
    <property type="match status" value="1"/>
</dbReference>
<dbReference type="GO" id="GO:0005524">
    <property type="term" value="F:ATP binding"/>
    <property type="evidence" value="ECO:0007669"/>
    <property type="project" value="UniProtKB-UniRule"/>
</dbReference>
<dbReference type="InterPro" id="IPR003439">
    <property type="entry name" value="ABC_transporter-like_ATP-bd"/>
</dbReference>
<dbReference type="SUPFAM" id="SSF56112">
    <property type="entry name" value="Protein kinase-like (PK-like)"/>
    <property type="match status" value="1"/>
</dbReference>
<evidence type="ECO:0000259" key="11">
    <source>
        <dbReference type="PROSITE" id="PS50893"/>
    </source>
</evidence>
<dbReference type="FunFam" id="1.10.510.10:FF:000571">
    <property type="entry name" value="Maternal embryonic leucine zipper kinase"/>
    <property type="match status" value="1"/>
</dbReference>
<dbReference type="OrthoDB" id="434525at2759"/>
<dbReference type="GO" id="GO:0004672">
    <property type="term" value="F:protein kinase activity"/>
    <property type="evidence" value="ECO:0007669"/>
    <property type="project" value="InterPro"/>
</dbReference>
<dbReference type="SUPFAM" id="SSF52374">
    <property type="entry name" value="Nucleotidylyl transferase"/>
    <property type="match status" value="1"/>
</dbReference>
<feature type="domain" description="CBM20" evidence="12">
    <location>
        <begin position="1473"/>
        <end position="1578"/>
    </location>
</feature>
<evidence type="ECO:0000256" key="8">
    <source>
        <dbReference type="SAM" id="MobiDB-lite"/>
    </source>
</evidence>
<dbReference type="InterPro" id="IPR014729">
    <property type="entry name" value="Rossmann-like_a/b/a_fold"/>
</dbReference>
<organism evidence="13 14">
    <name type="scientific">Symbiodinium microadriaticum</name>
    <name type="common">Dinoflagellate</name>
    <name type="synonym">Zooxanthella microadriatica</name>
    <dbReference type="NCBI Taxonomy" id="2951"/>
    <lineage>
        <taxon>Eukaryota</taxon>
        <taxon>Sar</taxon>
        <taxon>Alveolata</taxon>
        <taxon>Dinophyceae</taxon>
        <taxon>Suessiales</taxon>
        <taxon>Symbiodiniaceae</taxon>
        <taxon>Symbiodinium</taxon>
    </lineage>
</organism>
<dbReference type="SMART" id="SM00054">
    <property type="entry name" value="EFh"/>
    <property type="match status" value="1"/>
</dbReference>
<name>A0A1Q9EI28_SYMMI</name>
<comment type="similarity">
    <text evidence="6">Belongs to the protein kinase superfamily. Ser/Thr protein kinase family. CDPK subfamily.</text>
</comment>
<evidence type="ECO:0000256" key="7">
    <source>
        <dbReference type="PROSITE-ProRule" id="PRU10141"/>
    </source>
</evidence>
<evidence type="ECO:0000256" key="4">
    <source>
        <dbReference type="ARBA" id="ARBA00022837"/>
    </source>
</evidence>
<dbReference type="SMART" id="SM01065">
    <property type="entry name" value="CBM_2"/>
    <property type="match status" value="1"/>
</dbReference>
<dbReference type="SUPFAM" id="SSF49452">
    <property type="entry name" value="Starch-binding domain-like"/>
    <property type="match status" value="1"/>
</dbReference>
<feature type="region of interest" description="Disordered" evidence="8">
    <location>
        <begin position="1366"/>
        <end position="1396"/>
    </location>
</feature>
<protein>
    <submittedName>
        <fullName evidence="13">Calcium-dependent protein kinase 2</fullName>
    </submittedName>
</protein>
<keyword evidence="2" id="KW-0677">Repeat</keyword>
<dbReference type="PROSITE" id="PS50011">
    <property type="entry name" value="PROTEIN_KINASE_DOM"/>
    <property type="match status" value="1"/>
</dbReference>
<dbReference type="CDD" id="cd05117">
    <property type="entry name" value="STKc_CAMK"/>
    <property type="match status" value="1"/>
</dbReference>
<dbReference type="PROSITE" id="PS50893">
    <property type="entry name" value="ABC_TRANSPORTER_2"/>
    <property type="match status" value="2"/>
</dbReference>
<dbReference type="PROSITE" id="PS00018">
    <property type="entry name" value="EF_HAND_1"/>
    <property type="match status" value="1"/>
</dbReference>
<dbReference type="Pfam" id="PF00005">
    <property type="entry name" value="ABC_tran"/>
    <property type="match status" value="2"/>
</dbReference>
<evidence type="ECO:0000256" key="5">
    <source>
        <dbReference type="ARBA" id="ARBA00022840"/>
    </source>
</evidence>
<keyword evidence="5 7" id="KW-0067">ATP-binding</keyword>
<keyword evidence="4" id="KW-0106">Calcium</keyword>
<dbReference type="PROSITE" id="PS51166">
    <property type="entry name" value="CBM20"/>
    <property type="match status" value="1"/>
</dbReference>
<feature type="compositionally biased region" description="Basic and acidic residues" evidence="8">
    <location>
        <begin position="2154"/>
        <end position="2185"/>
    </location>
</feature>
<keyword evidence="3 7" id="KW-0547">Nucleotide-binding</keyword>
<dbReference type="InterPro" id="IPR013784">
    <property type="entry name" value="Carb-bd-like_fold"/>
</dbReference>
<dbReference type="InterPro" id="IPR000719">
    <property type="entry name" value="Prot_kinase_dom"/>
</dbReference>
<dbReference type="InterPro" id="IPR050611">
    <property type="entry name" value="ABCF"/>
</dbReference>
<keyword evidence="14" id="KW-1185">Reference proteome</keyword>
<dbReference type="InterPro" id="IPR017441">
    <property type="entry name" value="Protein_kinase_ATP_BS"/>
</dbReference>
<gene>
    <name evidence="13" type="primary">CPK2</name>
    <name evidence="13" type="ORF">AK812_SmicGene9548</name>
</gene>
<evidence type="ECO:0000259" key="10">
    <source>
        <dbReference type="PROSITE" id="PS50222"/>
    </source>
</evidence>
<dbReference type="Pfam" id="PF01467">
    <property type="entry name" value="CTP_transf_like"/>
    <property type="match status" value="1"/>
</dbReference>
<dbReference type="GO" id="GO:2001070">
    <property type="term" value="F:starch binding"/>
    <property type="evidence" value="ECO:0007669"/>
    <property type="project" value="InterPro"/>
</dbReference>
<evidence type="ECO:0000259" key="12">
    <source>
        <dbReference type="PROSITE" id="PS51166"/>
    </source>
</evidence>
<dbReference type="SMART" id="SM00382">
    <property type="entry name" value="AAA"/>
    <property type="match status" value="2"/>
</dbReference>
<dbReference type="PROSITE" id="PS50222">
    <property type="entry name" value="EF_HAND_2"/>
    <property type="match status" value="1"/>
</dbReference>
<comment type="caution">
    <text evidence="13">The sequence shown here is derived from an EMBL/GenBank/DDBJ whole genome shotgun (WGS) entry which is preliminary data.</text>
</comment>
<keyword evidence="13" id="KW-0418">Kinase</keyword>
<feature type="region of interest" description="Disordered" evidence="8">
    <location>
        <begin position="2444"/>
        <end position="2466"/>
    </location>
</feature>
<dbReference type="InterPro" id="IPR011009">
    <property type="entry name" value="Kinase-like_dom_sf"/>
</dbReference>
<dbReference type="PROSITE" id="PS00108">
    <property type="entry name" value="PROTEIN_KINASE_ST"/>
    <property type="match status" value="1"/>
</dbReference>
<dbReference type="Gene3D" id="2.60.40.10">
    <property type="entry name" value="Immunoglobulins"/>
    <property type="match status" value="1"/>
</dbReference>
<dbReference type="PANTHER" id="PTHR19211:SF133">
    <property type="entry name" value="ABC TRANSPORTER FAMILY PROTEIN"/>
    <property type="match status" value="1"/>
</dbReference>
<feature type="region of interest" description="Disordered" evidence="8">
    <location>
        <begin position="2154"/>
        <end position="2242"/>
    </location>
</feature>
<evidence type="ECO:0000256" key="2">
    <source>
        <dbReference type="ARBA" id="ARBA00022737"/>
    </source>
</evidence>
<dbReference type="NCBIfam" id="TIGR00125">
    <property type="entry name" value="cyt_tran_rel"/>
    <property type="match status" value="1"/>
</dbReference>
<dbReference type="Gene3D" id="3.40.50.620">
    <property type="entry name" value="HUPs"/>
    <property type="match status" value="1"/>
</dbReference>
<evidence type="ECO:0000313" key="14">
    <source>
        <dbReference type="Proteomes" id="UP000186817"/>
    </source>
</evidence>
<feature type="region of interest" description="Disordered" evidence="8">
    <location>
        <begin position="998"/>
        <end position="1024"/>
    </location>
</feature>